<keyword evidence="4" id="KW-1185">Reference proteome</keyword>
<reference evidence="3" key="1">
    <citation type="submission" date="2023-08" db="EMBL/GenBank/DDBJ databases">
        <authorList>
            <person name="Chen Y."/>
            <person name="Shah S."/>
            <person name="Dougan E. K."/>
            <person name="Thang M."/>
            <person name="Chan C."/>
        </authorList>
    </citation>
    <scope>NUCLEOTIDE SEQUENCE</scope>
</reference>
<comment type="caution">
    <text evidence="3">The sequence shown here is derived from an EMBL/GenBank/DDBJ whole genome shotgun (WGS) entry which is preliminary data.</text>
</comment>
<keyword evidence="1" id="KW-0175">Coiled coil</keyword>
<feature type="region of interest" description="Disordered" evidence="2">
    <location>
        <begin position="1"/>
        <end position="61"/>
    </location>
</feature>
<evidence type="ECO:0000313" key="3">
    <source>
        <dbReference type="EMBL" id="CAJ1375533.1"/>
    </source>
</evidence>
<dbReference type="EMBL" id="CAUJNA010000328">
    <property type="protein sequence ID" value="CAJ1375533.1"/>
    <property type="molecule type" value="Genomic_DNA"/>
</dbReference>
<name>A0AA36HUD5_9DINO</name>
<feature type="compositionally biased region" description="Pro residues" evidence="2">
    <location>
        <begin position="1"/>
        <end position="12"/>
    </location>
</feature>
<sequence>MALAGPPRPPDSAPNFGGGRRRPWPRAVEPLSSCGSTPEVDTPRREPEAIAERPSTHCGAPPRIAAFDEEVADGEPQRPSTGCGACCKLRLRLEHAERARVKAQEQLVRMQQENLRLRRGGYAGETAGDGISADEEVARTLEGYRREVSFLKQSLAEQKAQEAQLREEMRCQQRKDRGRLEVLQGQVASLMLDLAEAKKA</sequence>
<organism evidence="3 4">
    <name type="scientific">Effrenium voratum</name>
    <dbReference type="NCBI Taxonomy" id="2562239"/>
    <lineage>
        <taxon>Eukaryota</taxon>
        <taxon>Sar</taxon>
        <taxon>Alveolata</taxon>
        <taxon>Dinophyceae</taxon>
        <taxon>Suessiales</taxon>
        <taxon>Symbiodiniaceae</taxon>
        <taxon>Effrenium</taxon>
    </lineage>
</organism>
<proteinExistence type="predicted"/>
<evidence type="ECO:0000313" key="4">
    <source>
        <dbReference type="Proteomes" id="UP001178507"/>
    </source>
</evidence>
<evidence type="ECO:0000256" key="2">
    <source>
        <dbReference type="SAM" id="MobiDB-lite"/>
    </source>
</evidence>
<feature type="compositionally biased region" description="Basic and acidic residues" evidence="2">
    <location>
        <begin position="41"/>
        <end position="55"/>
    </location>
</feature>
<accession>A0AA36HUD5</accession>
<dbReference type="Proteomes" id="UP001178507">
    <property type="component" value="Unassembled WGS sequence"/>
</dbReference>
<protein>
    <submittedName>
        <fullName evidence="3">Uncharacterized protein</fullName>
    </submittedName>
</protein>
<evidence type="ECO:0000256" key="1">
    <source>
        <dbReference type="SAM" id="Coils"/>
    </source>
</evidence>
<dbReference type="AlphaFoldDB" id="A0AA36HUD5"/>
<feature type="coiled-coil region" evidence="1">
    <location>
        <begin position="141"/>
        <end position="200"/>
    </location>
</feature>
<gene>
    <name evidence="3" type="ORF">EVOR1521_LOCUS4793</name>
</gene>